<comment type="similarity">
    <text evidence="1">Belongs to the GMC oxidoreductase family.</text>
</comment>
<dbReference type="RefSeq" id="XP_030984585.1">
    <property type="nucleotide sequence ID" value="XM_031124102.1"/>
</dbReference>
<dbReference type="Gene3D" id="3.30.560.10">
    <property type="entry name" value="Glucose Oxidase, domain 3"/>
    <property type="match status" value="1"/>
</dbReference>
<accession>A0A6P8BBR2</accession>
<dbReference type="SUPFAM" id="SSF54373">
    <property type="entry name" value="FAD-linked reductases, C-terminal domain"/>
    <property type="match status" value="1"/>
</dbReference>
<feature type="domain" description="Glucose-methanol-choline oxidoreductase N-terminal" evidence="4">
    <location>
        <begin position="292"/>
        <end position="306"/>
    </location>
</feature>
<dbReference type="KEGG" id="pgri:PgNI_04050"/>
<dbReference type="InterPro" id="IPR007867">
    <property type="entry name" value="GMC_OxRtase_C"/>
</dbReference>
<evidence type="ECO:0000259" key="4">
    <source>
        <dbReference type="PROSITE" id="PS00624"/>
    </source>
</evidence>
<reference evidence="6" key="2">
    <citation type="submission" date="2019-10" db="EMBL/GenBank/DDBJ databases">
        <authorList>
            <consortium name="NCBI Genome Project"/>
        </authorList>
    </citation>
    <scope>NUCLEOTIDE SEQUENCE</scope>
    <source>
        <strain evidence="6">NI907</strain>
    </source>
</reference>
<feature type="chain" id="PRO_5028237857" description="Glucose-methanol-choline oxidoreductase N-terminal domain-containing protein" evidence="3">
    <location>
        <begin position="23"/>
        <end position="617"/>
    </location>
</feature>
<dbReference type="GO" id="GO:0016614">
    <property type="term" value="F:oxidoreductase activity, acting on CH-OH group of donors"/>
    <property type="evidence" value="ECO:0007669"/>
    <property type="project" value="InterPro"/>
</dbReference>
<dbReference type="Pfam" id="PF00732">
    <property type="entry name" value="GMC_oxred_N"/>
    <property type="match status" value="1"/>
</dbReference>
<dbReference type="GO" id="GO:0044550">
    <property type="term" value="P:secondary metabolite biosynthetic process"/>
    <property type="evidence" value="ECO:0007669"/>
    <property type="project" value="TreeGrafter"/>
</dbReference>
<evidence type="ECO:0000256" key="3">
    <source>
        <dbReference type="SAM" id="SignalP"/>
    </source>
</evidence>
<keyword evidence="5" id="KW-1185">Reference proteome</keyword>
<dbReference type="Proteomes" id="UP000515153">
    <property type="component" value="Unplaced"/>
</dbReference>
<dbReference type="InterPro" id="IPR036188">
    <property type="entry name" value="FAD/NAD-bd_sf"/>
</dbReference>
<dbReference type="AlphaFoldDB" id="A0A6P8BBR2"/>
<protein>
    <recommendedName>
        <fullName evidence="4">Glucose-methanol-choline oxidoreductase N-terminal domain-containing protein</fullName>
    </recommendedName>
</protein>
<feature type="active site" description="Proton acceptor" evidence="2">
    <location>
        <position position="596"/>
    </location>
</feature>
<gene>
    <name evidence="6" type="ORF">PgNI_04050</name>
</gene>
<evidence type="ECO:0000313" key="6">
    <source>
        <dbReference type="RefSeq" id="XP_030984585.1"/>
    </source>
</evidence>
<reference evidence="6" key="1">
    <citation type="journal article" date="2019" name="Mol. Biol. Evol.">
        <title>Blast fungal genomes show frequent chromosomal changes, gene gains and losses, and effector gene turnover.</title>
        <authorList>
            <person name="Gomez Luciano L.B."/>
            <person name="Jason Tsai I."/>
            <person name="Chuma I."/>
            <person name="Tosa Y."/>
            <person name="Chen Y.H."/>
            <person name="Li J.Y."/>
            <person name="Li M.Y."/>
            <person name="Jade Lu M.Y."/>
            <person name="Nakayashiki H."/>
            <person name="Li W.H."/>
        </authorList>
    </citation>
    <scope>NUCLEOTIDE SEQUENCE</scope>
    <source>
        <strain evidence="6">NI907</strain>
    </source>
</reference>
<dbReference type="PIRSF" id="PIRSF000137">
    <property type="entry name" value="Alcohol_oxidase"/>
    <property type="match status" value="1"/>
</dbReference>
<dbReference type="Pfam" id="PF05199">
    <property type="entry name" value="GMC_oxred_C"/>
    <property type="match status" value="1"/>
</dbReference>
<proteinExistence type="inferred from homology"/>
<dbReference type="SUPFAM" id="SSF51905">
    <property type="entry name" value="FAD/NAD(P)-binding domain"/>
    <property type="match status" value="1"/>
</dbReference>
<dbReference type="PANTHER" id="PTHR11552">
    <property type="entry name" value="GLUCOSE-METHANOL-CHOLINE GMC OXIDOREDUCTASE"/>
    <property type="match status" value="1"/>
</dbReference>
<dbReference type="InterPro" id="IPR000172">
    <property type="entry name" value="GMC_OxRdtase_N"/>
</dbReference>
<dbReference type="GO" id="GO:0050660">
    <property type="term" value="F:flavin adenine dinucleotide binding"/>
    <property type="evidence" value="ECO:0007669"/>
    <property type="project" value="InterPro"/>
</dbReference>
<dbReference type="PROSITE" id="PS00624">
    <property type="entry name" value="GMC_OXRED_2"/>
    <property type="match status" value="1"/>
</dbReference>
<dbReference type="GeneID" id="41959011"/>
<dbReference type="InterPro" id="IPR012132">
    <property type="entry name" value="GMC_OxRdtase"/>
</dbReference>
<organism evidence="5 6">
    <name type="scientific">Pyricularia grisea</name>
    <name type="common">Crabgrass-specific blast fungus</name>
    <name type="synonym">Magnaporthe grisea</name>
    <dbReference type="NCBI Taxonomy" id="148305"/>
    <lineage>
        <taxon>Eukaryota</taxon>
        <taxon>Fungi</taxon>
        <taxon>Dikarya</taxon>
        <taxon>Ascomycota</taxon>
        <taxon>Pezizomycotina</taxon>
        <taxon>Sordariomycetes</taxon>
        <taxon>Sordariomycetidae</taxon>
        <taxon>Magnaporthales</taxon>
        <taxon>Pyriculariaceae</taxon>
        <taxon>Pyricularia</taxon>
    </lineage>
</organism>
<feature type="active site" description="Proton donor" evidence="2">
    <location>
        <position position="553"/>
    </location>
</feature>
<feature type="signal peptide" evidence="3">
    <location>
        <begin position="1"/>
        <end position="22"/>
    </location>
</feature>
<sequence>MLINRAALFLGLALFCIQQALSIIIPVDRAATELLDTYDYVIVGGGLSGLVVGNRLSEDPNITVLILEAGELDNRTEYTTYPAYIGRKITNDNGWTLYTAPQEHLDHKTRPYLQGRGVGGGTLIHGMTETYTMGLDEKMASSLGIDPDMSFHGTTGPVEVSFPRFIYNQSHAVLRGYEELGLQILKDMNTGTTAGVVFSPSSMQAINQSRCDARVAYLDPVMERPNMHVAVGQMATRLLLDGSTQGLMSSTQDPPTLKHVKEVEFVRKRDSNSNHIHHSRVSAAREVIMASGAIHTPMILQVSGIGPASVLQKLNITVQIELPGVGNNLQDHGMVGENYNYNNPNIFTNRNLHGARLAEAELAYRVNRTADESNKGPLTAPLISIIAFPSLQALTADWNTLTGKYMLEDFDRYLVDDTPPSVRQGYTKQSRLQLNILRQFDEPASEIMVDSTGRYTVAIQSTMSRGTVRPSGPNILKDNKPVIDPRYCAHPLDCEVAMLSFRMNARLMKTKSLMQGLSPSPSEPFASADNEFDQENTAKLMDFIQRGLGTEFHPAGTTAMLPLEDGGVVDTELRVYGTTNLRVVDAGIMPLLPAAHIQAAVYAVAEKAADLIKTAQV</sequence>
<evidence type="ECO:0000256" key="1">
    <source>
        <dbReference type="ARBA" id="ARBA00010790"/>
    </source>
</evidence>
<evidence type="ECO:0000313" key="5">
    <source>
        <dbReference type="Proteomes" id="UP000515153"/>
    </source>
</evidence>
<keyword evidence="3" id="KW-0732">Signal</keyword>
<evidence type="ECO:0000256" key="2">
    <source>
        <dbReference type="PIRSR" id="PIRSR000137-1"/>
    </source>
</evidence>
<name>A0A6P8BBR2_PYRGI</name>
<reference evidence="6" key="3">
    <citation type="submission" date="2025-08" db="UniProtKB">
        <authorList>
            <consortium name="RefSeq"/>
        </authorList>
    </citation>
    <scope>IDENTIFICATION</scope>
    <source>
        <strain evidence="6">NI907</strain>
    </source>
</reference>
<dbReference type="PANTHER" id="PTHR11552:SF115">
    <property type="entry name" value="DEHYDROGENASE XPTC-RELATED"/>
    <property type="match status" value="1"/>
</dbReference>
<dbReference type="Gene3D" id="3.50.50.60">
    <property type="entry name" value="FAD/NAD(P)-binding domain"/>
    <property type="match status" value="2"/>
</dbReference>